<dbReference type="AlphaFoldDB" id="A0A1H9LMZ6"/>
<accession>A0A1H9LMZ6</accession>
<sequence>MKMKDKVIYQLYPKSFKDSNGDGIGDLRGIIEKIPYLEKLGIDMIWLNPFYISPQKDNGYDVTDYMSVDPMFGTMADLEELVAVAKKAKIELMLDMVFNHTSIECEWFQKALLGDPYYQDFYIIRPTKGDGSLPTNWQSKFGGPAWAKFGDTDQYYLHLYDVTQADLNWRNPNVQKELIKVVNFWLEKGVKGFRFDVLNVIGKDERLIDSTGDSTQEKALYTDKPIVHDYIQLINKNSFGSMADIVTVGEMSSTTIENGVLYTNPNRDELSMIFSFHHLKVDYKDGEKWSKVPFDFQELKQILNDWQTGMSDGNGWNALFWNNHDQPRANSRFGDVENYPFETSSMLAQTIHFLRGTPYIYQGEEIGMTNPNFDEIDDYVDIETHNAYQELIKKGIDHDTVMSYIKDKSRDNSRTPMQWDTTENAGFTTGTPWLKVADNFTKINVQQELATGKIFKYYQELIKIRKTNPIIAEGSYRGIQLDHPGIFAYVRQLDNKKIIVLNNFYTSKQTINLNDEWPNEAKAQVLLSNYPVKTADLTRKITLEAYQTLAITLEK</sequence>
<evidence type="ECO:0000256" key="4">
    <source>
        <dbReference type="NCBIfam" id="TIGR02403"/>
    </source>
</evidence>
<dbReference type="InterPro" id="IPR017853">
    <property type="entry name" value="GH"/>
</dbReference>
<keyword evidence="2 6" id="KW-0378">Hydrolase</keyword>
<dbReference type="Gene3D" id="3.20.20.80">
    <property type="entry name" value="Glycosidases"/>
    <property type="match status" value="1"/>
</dbReference>
<dbReference type="Proteomes" id="UP000198556">
    <property type="component" value="Unassembled WGS sequence"/>
</dbReference>
<protein>
    <recommendedName>
        <fullName evidence="4">Alpha,alpha-phosphotrehalase</fullName>
        <ecNumber evidence="4">3.2.1.93</ecNumber>
    </recommendedName>
</protein>
<dbReference type="GO" id="GO:0005993">
    <property type="term" value="P:trehalose catabolic process"/>
    <property type="evidence" value="ECO:0007669"/>
    <property type="project" value="InterPro"/>
</dbReference>
<dbReference type="SUPFAM" id="SSF51445">
    <property type="entry name" value="(Trans)glycosidases"/>
    <property type="match status" value="1"/>
</dbReference>
<dbReference type="PANTHER" id="PTHR10357">
    <property type="entry name" value="ALPHA-AMYLASE FAMILY MEMBER"/>
    <property type="match status" value="1"/>
</dbReference>
<dbReference type="RefSeq" id="WP_089746733.1">
    <property type="nucleotide sequence ID" value="NZ_FOGF01000020.1"/>
</dbReference>
<organism evidence="6 7">
    <name type="scientific">Granulicatella balaenopterae</name>
    <dbReference type="NCBI Taxonomy" id="137733"/>
    <lineage>
        <taxon>Bacteria</taxon>
        <taxon>Bacillati</taxon>
        <taxon>Bacillota</taxon>
        <taxon>Bacilli</taxon>
        <taxon>Lactobacillales</taxon>
        <taxon>Carnobacteriaceae</taxon>
        <taxon>Granulicatella</taxon>
    </lineage>
</organism>
<keyword evidence="3" id="KW-0326">Glycosidase</keyword>
<dbReference type="GO" id="GO:0004556">
    <property type="term" value="F:alpha-amylase activity"/>
    <property type="evidence" value="ECO:0007669"/>
    <property type="project" value="TreeGrafter"/>
</dbReference>
<dbReference type="SUPFAM" id="SSF51011">
    <property type="entry name" value="Glycosyl hydrolase domain"/>
    <property type="match status" value="1"/>
</dbReference>
<comment type="similarity">
    <text evidence="1">Belongs to the glycosyl hydrolase 13 family.</text>
</comment>
<dbReference type="NCBIfam" id="TIGR02403">
    <property type="entry name" value="trehalose_treC"/>
    <property type="match status" value="1"/>
</dbReference>
<dbReference type="GO" id="GO:0008788">
    <property type="term" value="F:alpha,alpha-phosphotrehalase activity"/>
    <property type="evidence" value="ECO:0007669"/>
    <property type="project" value="UniProtKB-UniRule"/>
</dbReference>
<dbReference type="NCBIfam" id="NF008183">
    <property type="entry name" value="PRK10933.1"/>
    <property type="match status" value="1"/>
</dbReference>
<name>A0A1H9LMZ6_9LACT</name>
<dbReference type="FunFam" id="3.90.400.10:FF:000002">
    <property type="entry name" value="Sucrose isomerase"/>
    <property type="match status" value="1"/>
</dbReference>
<dbReference type="InterPro" id="IPR012769">
    <property type="entry name" value="Trehalose_TreC"/>
</dbReference>
<evidence type="ECO:0000256" key="2">
    <source>
        <dbReference type="ARBA" id="ARBA00022801"/>
    </source>
</evidence>
<proteinExistence type="inferred from homology"/>
<evidence type="ECO:0000256" key="3">
    <source>
        <dbReference type="ARBA" id="ARBA00023295"/>
    </source>
</evidence>
<dbReference type="STRING" id="137733.SAMN05421767_12022"/>
<dbReference type="InterPro" id="IPR056300">
    <property type="entry name" value="SusG-like_C"/>
</dbReference>
<dbReference type="Pfam" id="PF00128">
    <property type="entry name" value="Alpha-amylase"/>
    <property type="match status" value="1"/>
</dbReference>
<evidence type="ECO:0000313" key="7">
    <source>
        <dbReference type="Proteomes" id="UP000198556"/>
    </source>
</evidence>
<dbReference type="OrthoDB" id="9805159at2"/>
<dbReference type="GO" id="GO:0005737">
    <property type="term" value="C:cytoplasm"/>
    <property type="evidence" value="ECO:0007669"/>
    <property type="project" value="UniProtKB-UniRule"/>
</dbReference>
<reference evidence="6 7" key="1">
    <citation type="submission" date="2016-10" db="EMBL/GenBank/DDBJ databases">
        <authorList>
            <person name="de Groot N.N."/>
        </authorList>
    </citation>
    <scope>NUCLEOTIDE SEQUENCE [LARGE SCALE GENOMIC DNA]</scope>
    <source>
        <strain evidence="6 7">DSM 15827</strain>
    </source>
</reference>
<dbReference type="FunFam" id="2.60.40.1180:FF:000007">
    <property type="entry name" value="Sucrose isomerase"/>
    <property type="match status" value="1"/>
</dbReference>
<dbReference type="InterPro" id="IPR045857">
    <property type="entry name" value="O16G_dom_2"/>
</dbReference>
<keyword evidence="7" id="KW-1185">Reference proteome</keyword>
<dbReference type="SMART" id="SM00642">
    <property type="entry name" value="Aamy"/>
    <property type="match status" value="1"/>
</dbReference>
<dbReference type="InterPro" id="IPR013780">
    <property type="entry name" value="Glyco_hydro_b"/>
</dbReference>
<feature type="domain" description="Glycosyl hydrolase family 13 catalytic" evidence="5">
    <location>
        <begin position="10"/>
        <end position="414"/>
    </location>
</feature>
<dbReference type="FunFam" id="3.20.20.80:FF:000064">
    <property type="entry name" value="Oligo-1,6-glucosidase"/>
    <property type="match status" value="1"/>
</dbReference>
<dbReference type="PANTHER" id="PTHR10357:SF217">
    <property type="entry name" value="TREHALOSE-6-PHOSPHATE HYDROLASE"/>
    <property type="match status" value="1"/>
</dbReference>
<gene>
    <name evidence="6" type="ORF">SAMN05421767_12022</name>
</gene>
<evidence type="ECO:0000256" key="1">
    <source>
        <dbReference type="ARBA" id="ARBA00008061"/>
    </source>
</evidence>
<dbReference type="EC" id="3.2.1.93" evidence="4"/>
<evidence type="ECO:0000313" key="6">
    <source>
        <dbReference type="EMBL" id="SER12515.1"/>
    </source>
</evidence>
<evidence type="ECO:0000259" key="5">
    <source>
        <dbReference type="SMART" id="SM00642"/>
    </source>
</evidence>
<dbReference type="CDD" id="cd11333">
    <property type="entry name" value="AmyAc_SI_OligoGlu_DGase"/>
    <property type="match status" value="1"/>
</dbReference>
<dbReference type="InterPro" id="IPR006047">
    <property type="entry name" value="GH13_cat_dom"/>
</dbReference>
<dbReference type="Pfam" id="PF23915">
    <property type="entry name" value="SusG_C"/>
    <property type="match status" value="1"/>
</dbReference>
<dbReference type="Gene3D" id="2.60.40.1180">
    <property type="entry name" value="Golgi alpha-mannosidase II"/>
    <property type="match status" value="1"/>
</dbReference>
<dbReference type="EMBL" id="FOGF01000020">
    <property type="protein sequence ID" value="SER12515.1"/>
    <property type="molecule type" value="Genomic_DNA"/>
</dbReference>
<dbReference type="Gene3D" id="3.90.400.10">
    <property type="entry name" value="Oligo-1,6-glucosidase, Domain 2"/>
    <property type="match status" value="1"/>
</dbReference>